<comment type="caution">
    <text evidence="3">The sequence shown here is derived from an EMBL/GenBank/DDBJ whole genome shotgun (WGS) entry which is preliminary data.</text>
</comment>
<feature type="signal peptide" evidence="1">
    <location>
        <begin position="1"/>
        <end position="21"/>
    </location>
</feature>
<reference evidence="3 4" key="1">
    <citation type="submission" date="2019-07" db="EMBL/GenBank/DDBJ databases">
        <title>The draft genome sequence of Aquimarina algiphila M91.</title>
        <authorList>
            <person name="Meng X."/>
        </authorList>
    </citation>
    <scope>NUCLEOTIDE SEQUENCE [LARGE SCALE GENOMIC DNA]</scope>
    <source>
        <strain evidence="3 4">M91</strain>
    </source>
</reference>
<dbReference type="EMBL" id="VLNR01000079">
    <property type="protein sequence ID" value="TSE04524.1"/>
    <property type="molecule type" value="Genomic_DNA"/>
</dbReference>
<dbReference type="InterPro" id="IPR005151">
    <property type="entry name" value="Tail-specific_protease"/>
</dbReference>
<dbReference type="PROSITE" id="PS51257">
    <property type="entry name" value="PROKAR_LIPOPROTEIN"/>
    <property type="match status" value="1"/>
</dbReference>
<dbReference type="GO" id="GO:0006508">
    <property type="term" value="P:proteolysis"/>
    <property type="evidence" value="ECO:0007669"/>
    <property type="project" value="InterPro"/>
</dbReference>
<dbReference type="OrthoDB" id="5480566at2"/>
<dbReference type="PANTHER" id="PTHR32060:SF30">
    <property type="entry name" value="CARBOXY-TERMINAL PROCESSING PROTEASE CTPA"/>
    <property type="match status" value="1"/>
</dbReference>
<organism evidence="3 4">
    <name type="scientific">Aquimarina algiphila</name>
    <dbReference type="NCBI Taxonomy" id="2047982"/>
    <lineage>
        <taxon>Bacteria</taxon>
        <taxon>Pseudomonadati</taxon>
        <taxon>Bacteroidota</taxon>
        <taxon>Flavobacteriia</taxon>
        <taxon>Flavobacteriales</taxon>
        <taxon>Flavobacteriaceae</taxon>
        <taxon>Aquimarina</taxon>
    </lineage>
</organism>
<evidence type="ECO:0000313" key="3">
    <source>
        <dbReference type="EMBL" id="TSE04524.1"/>
    </source>
</evidence>
<dbReference type="AlphaFoldDB" id="A0A554VCM8"/>
<evidence type="ECO:0000256" key="1">
    <source>
        <dbReference type="SAM" id="SignalP"/>
    </source>
</evidence>
<dbReference type="GO" id="GO:0007165">
    <property type="term" value="P:signal transduction"/>
    <property type="evidence" value="ECO:0007669"/>
    <property type="project" value="TreeGrafter"/>
</dbReference>
<feature type="chain" id="PRO_5022059968" evidence="1">
    <location>
        <begin position="22"/>
        <end position="524"/>
    </location>
</feature>
<gene>
    <name evidence="3" type="ORF">FOF46_25955</name>
</gene>
<dbReference type="RefSeq" id="WP_143918473.1">
    <property type="nucleotide sequence ID" value="NZ_CANMIK010000081.1"/>
</dbReference>
<evidence type="ECO:0000259" key="2">
    <source>
        <dbReference type="Pfam" id="PF03572"/>
    </source>
</evidence>
<keyword evidence="1" id="KW-0732">Signal</keyword>
<feature type="domain" description="Tail specific protease" evidence="2">
    <location>
        <begin position="288"/>
        <end position="501"/>
    </location>
</feature>
<proteinExistence type="predicted"/>
<dbReference type="GO" id="GO:0004175">
    <property type="term" value="F:endopeptidase activity"/>
    <property type="evidence" value="ECO:0007669"/>
    <property type="project" value="TreeGrafter"/>
</dbReference>
<dbReference type="SUPFAM" id="SSF52096">
    <property type="entry name" value="ClpP/crotonase"/>
    <property type="match status" value="1"/>
</dbReference>
<dbReference type="GO" id="GO:0030288">
    <property type="term" value="C:outer membrane-bounded periplasmic space"/>
    <property type="evidence" value="ECO:0007669"/>
    <property type="project" value="TreeGrafter"/>
</dbReference>
<dbReference type="InterPro" id="IPR029045">
    <property type="entry name" value="ClpP/crotonase-like_dom_sf"/>
</dbReference>
<keyword evidence="4" id="KW-1185">Reference proteome</keyword>
<protein>
    <submittedName>
        <fullName evidence="3">Peptidase S41</fullName>
    </submittedName>
</protein>
<accession>A0A554VCM8</accession>
<dbReference type="GO" id="GO:0008236">
    <property type="term" value="F:serine-type peptidase activity"/>
    <property type="evidence" value="ECO:0007669"/>
    <property type="project" value="InterPro"/>
</dbReference>
<dbReference type="Gene3D" id="3.90.226.10">
    <property type="entry name" value="2-enoyl-CoA Hydratase, Chain A, domain 1"/>
    <property type="match status" value="1"/>
</dbReference>
<dbReference type="Proteomes" id="UP000318833">
    <property type="component" value="Unassembled WGS sequence"/>
</dbReference>
<evidence type="ECO:0000313" key="4">
    <source>
        <dbReference type="Proteomes" id="UP000318833"/>
    </source>
</evidence>
<dbReference type="Pfam" id="PF03572">
    <property type="entry name" value="Peptidase_S41"/>
    <property type="match status" value="1"/>
</dbReference>
<dbReference type="PANTHER" id="PTHR32060">
    <property type="entry name" value="TAIL-SPECIFIC PROTEASE"/>
    <property type="match status" value="1"/>
</dbReference>
<name>A0A554VCM8_9FLAO</name>
<sequence length="524" mass="60631">MIKKVLICLLIVLLASCSSVKKYNQQISTLHSPEQVRSDIDFAYHKLQRLHPDLYWYISKDSLDQKINELKASVQQPISSLEFYKQFAPVVASIRQGHTAIYSPRTKQTRKEKKIRGKRSSPFRSLAFRGIDNKLFVNKIYGKDSTVVVGSELLSVDNEKTSDLLDSFQKLHTGDGYNTTFIPQYTSRGFGFLYTRTHQQKDSVLMRLKTNDSVYSRYLYANYSKEKKVLNKDTVVVPAVKISKSEKKIIKKENKRLRKHYNKYGFDKYKKEYNRNFRFIASDTAPSIVYMKIRRFTKGNYKDFYKESFSKIDSANCKNLVIDLRGNLGGRLAEIDELYSYLTNKKYVFIEKAKMTQRMSFLYPLFHSKSWLQKTGTTLLLPVLSVYQMFKVKKENGDPYFNFKYSRLREPKPNSFDGKIYVLIDGESFSASSILSTHLKATKRATFVGKETGGAYNGTIAGFFAIIELPNSKINMRVGLMKINAPHTIQPDGFGIKPDVYIEKISKEKDNKMDWVIRDIQESN</sequence>